<keyword evidence="9 12" id="KW-1015">Disulfide bond</keyword>
<dbReference type="PROSITE" id="PS00232">
    <property type="entry name" value="CADHERIN_1"/>
    <property type="match status" value="2"/>
</dbReference>
<gene>
    <name evidence="16" type="primary">hmr-1_11</name>
    <name evidence="16" type="ORF">SK128_025116</name>
</gene>
<feature type="disulfide bond" evidence="12">
    <location>
        <begin position="1254"/>
        <end position="1263"/>
    </location>
</feature>
<dbReference type="Gene3D" id="2.60.40.60">
    <property type="entry name" value="Cadherins"/>
    <property type="match status" value="4"/>
</dbReference>
<dbReference type="GO" id="GO:0008013">
    <property type="term" value="F:beta-catenin binding"/>
    <property type="evidence" value="ECO:0007669"/>
    <property type="project" value="TreeGrafter"/>
</dbReference>
<dbReference type="InterPro" id="IPR013320">
    <property type="entry name" value="ConA-like_dom_sf"/>
</dbReference>
<evidence type="ECO:0000256" key="9">
    <source>
        <dbReference type="ARBA" id="ARBA00023157"/>
    </source>
</evidence>
<sequence>MLYHGNVTEKSTSGLEVISLQAEDYDDQSEGTNAKIMYVIEKNAINEITGQAIFKIEGDKGVLRTSVCCLDREKTQSYLLQVAAVDGGGLKGRTASVSIEVLDVNDNPPRFEKEEWIAEVEESDGSYLPLQPILTVSVYDEDKVNHFTYKIVEYSGTGTDKFDIYSNPDGTGSLMVKQQLDYEDPQQRVGFKFQIQVSDTGDDRTSNQYHVAKSWVRLKLLDVNDNDPEFLEAHKQVIISENAKVGTSLVTMIASDPDNGGRSKVSYGIDKSSDENEHFSVDSNGVVKIQRLLDREANPCHTIRIIASDDGIPVKSVAATLTVNVTDVNDNAPTFLSQYYSVLMENRPPKKVAEIFASDNDDSLLNHGPPFHFWLDPSASMTIKNSFRVDNIPKGLTEDGMAVVFSLRSFDREVQKEYLVPIVIRDSGTPAMIGTSTLTVTIGDENDNKMQSGTKDILLYSYMGKAKETEIGRVYVNDLDDWDLSDKNFTWAKSSHSNFYLDENSGMIKVIHTSIETSYNLDFYVFDRKHLQKVRTTVNLKVKHVSDQAIRNAGSVRLVNISEKEFVSQWDHFFNKSVTSKARKFCDIIGKLFELEIEKVDLFSIQRNKKYQQRVIDLFFAVRNSMPLSSVKVNGVVLRNKKYIEEQIGITILTVGINDCTQETTNWESSCTNTHNYLQDHYLIDENRTSFIGVQMQVRDKYFCGSKDFSTEDSCRPNLCFNGGRCVQGKSDYYCNCPREYTGPRCQILTRTFVGSGFAWFPPLDVCESNNISVEFLTKYSEGMILYNGPMAALDYDAITDFIALEIDNGLLKLLINLGSGTLQLRLNATYAVSDGKWHQVDIYWNKENVHMILDHCKDVQLFSPEDKDNMSGCFATVTIASQSKDLNVNSPLQVGGLAYPLPSSDSLNWDYFPEGKHFQGCIKNLMVNSKFYDFAHPAFHNNTVVGCSSVDEVCGNISAFGGCGLNGKCSVFQTQPICECNPGWRGAHCDEATIPSYFENQSYVKYALLFQSSSFSVDIQLRLRTWEENGELFRIVNRDSEQHSILEIKKSHLCFRYSTKLSRTQESQLCLNSVIISDGMWHFVKVRRQGMAVILSLDEGAGRKFNKSISLSYLYRFTKSGASNMYIGGHVQYSALNLFDVQNDFRFSCLDDLRLDGKELPLPPSLTANRWARAISFQNVVAHCISQNQCLVANCTAPFVCKNLWMRHECSCPNGSVLSEDKISCVDEDECLYNPCANGGTCYNKVPFYLCQCPRGYGGDRCHLLQDFHSFQLDSTVLLLITASLLASFGKLIILNRNTCTCGKTSDPTQSNSEEEIRGMDGVSVNEGQVTILDLTTLSVPSVSKLVNGRALTQYNE</sequence>
<evidence type="ECO:0000313" key="16">
    <source>
        <dbReference type="EMBL" id="KAK7058680.1"/>
    </source>
</evidence>
<dbReference type="Proteomes" id="UP001381693">
    <property type="component" value="Unassembled WGS sequence"/>
</dbReference>
<dbReference type="PRINTS" id="PR00205">
    <property type="entry name" value="CADHERIN"/>
</dbReference>
<comment type="caution">
    <text evidence="12">Lacks conserved residue(s) required for the propagation of feature annotation.</text>
</comment>
<feature type="domain" description="Laminin G" evidence="13">
    <location>
        <begin position="748"/>
        <end position="948"/>
    </location>
</feature>
<evidence type="ECO:0000259" key="14">
    <source>
        <dbReference type="PROSITE" id="PS50026"/>
    </source>
</evidence>
<dbReference type="GO" id="GO:0048513">
    <property type="term" value="P:animal organ development"/>
    <property type="evidence" value="ECO:0007669"/>
    <property type="project" value="UniProtKB-ARBA"/>
</dbReference>
<feature type="domain" description="Cadherin" evidence="15">
    <location>
        <begin position="112"/>
        <end position="230"/>
    </location>
</feature>
<evidence type="ECO:0000256" key="12">
    <source>
        <dbReference type="PROSITE-ProRule" id="PRU00076"/>
    </source>
</evidence>
<dbReference type="Gene3D" id="2.60.120.200">
    <property type="match status" value="2"/>
</dbReference>
<feature type="disulfide bond" evidence="12">
    <location>
        <begin position="981"/>
        <end position="990"/>
    </location>
</feature>
<dbReference type="CDD" id="cd00054">
    <property type="entry name" value="EGF_CA"/>
    <property type="match status" value="2"/>
</dbReference>
<dbReference type="EMBL" id="JAXCGZ010021153">
    <property type="protein sequence ID" value="KAK7058680.1"/>
    <property type="molecule type" value="Genomic_DNA"/>
</dbReference>
<dbReference type="CDD" id="cd11304">
    <property type="entry name" value="Cadherin_repeat"/>
    <property type="match status" value="4"/>
</dbReference>
<dbReference type="InterPro" id="IPR015919">
    <property type="entry name" value="Cadherin-like_sf"/>
</dbReference>
<comment type="subcellular location">
    <subcellularLocation>
        <location evidence="1">Membrane</location>
        <topology evidence="1">Single-pass membrane protein</topology>
    </subcellularLocation>
</comment>
<feature type="domain" description="EGF-like" evidence="14">
    <location>
        <begin position="711"/>
        <end position="747"/>
    </location>
</feature>
<dbReference type="InterPro" id="IPR039808">
    <property type="entry name" value="Cadherin"/>
</dbReference>
<dbReference type="SMART" id="SM00112">
    <property type="entry name" value="CA"/>
    <property type="match status" value="4"/>
</dbReference>
<feature type="disulfide bond" evidence="12">
    <location>
        <begin position="737"/>
        <end position="746"/>
    </location>
</feature>
<evidence type="ECO:0000259" key="15">
    <source>
        <dbReference type="PROSITE" id="PS50268"/>
    </source>
</evidence>
<dbReference type="SUPFAM" id="SSF57196">
    <property type="entry name" value="EGF/Laminin"/>
    <property type="match status" value="2"/>
</dbReference>
<keyword evidence="17" id="KW-1185">Reference proteome</keyword>
<keyword evidence="2 12" id="KW-0245">EGF-like domain</keyword>
<dbReference type="FunFam" id="2.60.40.60:FF:000112">
    <property type="entry name" value="neural-cadherin isoform X1"/>
    <property type="match status" value="1"/>
</dbReference>
<dbReference type="SUPFAM" id="SSF49313">
    <property type="entry name" value="Cadherin-like"/>
    <property type="match status" value="5"/>
</dbReference>
<dbReference type="PANTHER" id="PTHR24027:SF438">
    <property type="entry name" value="CADHERIN 23"/>
    <property type="match status" value="1"/>
</dbReference>
<dbReference type="GO" id="GO:0016342">
    <property type="term" value="C:catenin complex"/>
    <property type="evidence" value="ECO:0007669"/>
    <property type="project" value="TreeGrafter"/>
</dbReference>
<dbReference type="SUPFAM" id="SSF49899">
    <property type="entry name" value="Concanavalin A-like lectins/glucanases"/>
    <property type="match status" value="2"/>
</dbReference>
<dbReference type="GO" id="GO:0001736">
    <property type="term" value="P:establishment of planar polarity"/>
    <property type="evidence" value="ECO:0007669"/>
    <property type="project" value="UniProtKB-ARBA"/>
</dbReference>
<dbReference type="Pfam" id="PF24811">
    <property type="entry name" value="Ig_Shg"/>
    <property type="match status" value="1"/>
</dbReference>
<dbReference type="SMART" id="SM00181">
    <property type="entry name" value="EGF"/>
    <property type="match status" value="4"/>
</dbReference>
<evidence type="ECO:0000256" key="8">
    <source>
        <dbReference type="ARBA" id="ARBA00023136"/>
    </source>
</evidence>
<dbReference type="PROSITE" id="PS01186">
    <property type="entry name" value="EGF_2"/>
    <property type="match status" value="2"/>
</dbReference>
<keyword evidence="8" id="KW-0472">Membrane</keyword>
<dbReference type="Gene3D" id="2.10.25.10">
    <property type="entry name" value="Laminin"/>
    <property type="match status" value="3"/>
</dbReference>
<keyword evidence="4" id="KW-0677">Repeat</keyword>
<dbReference type="SMART" id="SM00179">
    <property type="entry name" value="EGF_CA"/>
    <property type="match status" value="3"/>
</dbReference>
<dbReference type="GO" id="GO:0031175">
    <property type="term" value="P:neuron projection development"/>
    <property type="evidence" value="ECO:0007669"/>
    <property type="project" value="TreeGrafter"/>
</dbReference>
<evidence type="ECO:0000256" key="1">
    <source>
        <dbReference type="ARBA" id="ARBA00004167"/>
    </source>
</evidence>
<dbReference type="InterPro" id="IPR001881">
    <property type="entry name" value="EGF-like_Ca-bd_dom"/>
</dbReference>
<keyword evidence="10" id="KW-0325">Glycoprotein</keyword>
<evidence type="ECO:0000256" key="10">
    <source>
        <dbReference type="ARBA" id="ARBA00023180"/>
    </source>
</evidence>
<feature type="domain" description="Cadherin" evidence="15">
    <location>
        <begin position="231"/>
        <end position="335"/>
    </location>
</feature>
<dbReference type="FunFam" id="2.60.40.60:FF:000039">
    <property type="entry name" value="FAT atypical cadherin 3"/>
    <property type="match status" value="1"/>
</dbReference>
<keyword evidence="3" id="KW-0812">Transmembrane</keyword>
<evidence type="ECO:0000256" key="2">
    <source>
        <dbReference type="ARBA" id="ARBA00022536"/>
    </source>
</evidence>
<feature type="domain" description="Laminin G" evidence="13">
    <location>
        <begin position="994"/>
        <end position="1185"/>
    </location>
</feature>
<dbReference type="InterPro" id="IPR001791">
    <property type="entry name" value="Laminin_G"/>
</dbReference>
<evidence type="ECO:0000256" key="3">
    <source>
        <dbReference type="ARBA" id="ARBA00022692"/>
    </source>
</evidence>
<proteinExistence type="predicted"/>
<keyword evidence="6" id="KW-0130">Cell adhesion</keyword>
<dbReference type="InterPro" id="IPR002126">
    <property type="entry name" value="Cadherin-like_dom"/>
</dbReference>
<dbReference type="GO" id="GO:0045296">
    <property type="term" value="F:cadherin binding"/>
    <property type="evidence" value="ECO:0007669"/>
    <property type="project" value="TreeGrafter"/>
</dbReference>
<feature type="domain" description="Cadherin" evidence="15">
    <location>
        <begin position="335"/>
        <end position="458"/>
    </location>
</feature>
<dbReference type="InterPro" id="IPR056370">
    <property type="entry name" value="Shg-like_Ig-like"/>
</dbReference>
<accession>A0AAN8WM45</accession>
<dbReference type="InterPro" id="IPR020894">
    <property type="entry name" value="Cadherin_CS"/>
</dbReference>
<evidence type="ECO:0000313" key="17">
    <source>
        <dbReference type="Proteomes" id="UP001381693"/>
    </source>
</evidence>
<dbReference type="PROSITE" id="PS01187">
    <property type="entry name" value="EGF_CA"/>
    <property type="match status" value="1"/>
</dbReference>
<dbReference type="Pfam" id="PF02210">
    <property type="entry name" value="Laminin_G_2"/>
    <property type="match status" value="2"/>
</dbReference>
<keyword evidence="7" id="KW-1133">Transmembrane helix</keyword>
<evidence type="ECO:0000256" key="5">
    <source>
        <dbReference type="ARBA" id="ARBA00022837"/>
    </source>
</evidence>
<feature type="domain" description="EGF-like" evidence="14">
    <location>
        <begin position="1228"/>
        <end position="1264"/>
    </location>
</feature>
<feature type="non-terminal residue" evidence="16">
    <location>
        <position position="1358"/>
    </location>
</feature>
<dbReference type="FunFam" id="2.60.40.60:FF:000128">
    <property type="entry name" value="neural-cadherin isoform X2"/>
    <property type="match status" value="1"/>
</dbReference>
<evidence type="ECO:0000256" key="6">
    <source>
        <dbReference type="ARBA" id="ARBA00022889"/>
    </source>
</evidence>
<dbReference type="InterPro" id="IPR000742">
    <property type="entry name" value="EGF"/>
</dbReference>
<evidence type="ECO:0000259" key="13">
    <source>
        <dbReference type="PROSITE" id="PS50025"/>
    </source>
</evidence>
<dbReference type="GO" id="GO:0016477">
    <property type="term" value="P:cell migration"/>
    <property type="evidence" value="ECO:0007669"/>
    <property type="project" value="TreeGrafter"/>
</dbReference>
<comment type="caution">
    <text evidence="16">The sequence shown here is derived from an EMBL/GenBank/DDBJ whole genome shotgun (WGS) entry which is preliminary data.</text>
</comment>
<reference evidence="16 17" key="1">
    <citation type="submission" date="2023-11" db="EMBL/GenBank/DDBJ databases">
        <title>Halocaridina rubra genome assembly.</title>
        <authorList>
            <person name="Smith C."/>
        </authorList>
    </citation>
    <scope>NUCLEOTIDE SEQUENCE [LARGE SCALE GENOMIC DNA]</scope>
    <source>
        <strain evidence="16">EP-1</strain>
        <tissue evidence="16">Whole</tissue>
    </source>
</reference>
<dbReference type="CDD" id="cd00110">
    <property type="entry name" value="LamG"/>
    <property type="match status" value="2"/>
</dbReference>
<dbReference type="Pfam" id="PF00008">
    <property type="entry name" value="EGF"/>
    <property type="match status" value="1"/>
</dbReference>
<dbReference type="InterPro" id="IPR018097">
    <property type="entry name" value="EGF_Ca-bd_CS"/>
</dbReference>
<dbReference type="PANTHER" id="PTHR24027">
    <property type="entry name" value="CADHERIN-23"/>
    <property type="match status" value="1"/>
</dbReference>
<evidence type="ECO:0000256" key="4">
    <source>
        <dbReference type="ARBA" id="ARBA00022737"/>
    </source>
</evidence>
<evidence type="ECO:0000256" key="11">
    <source>
        <dbReference type="PROSITE-ProRule" id="PRU00043"/>
    </source>
</evidence>
<dbReference type="GO" id="GO:0007163">
    <property type="term" value="P:establishment or maintenance of cell polarity"/>
    <property type="evidence" value="ECO:0007669"/>
    <property type="project" value="UniProtKB-ARBA"/>
</dbReference>
<dbReference type="GO" id="GO:0005509">
    <property type="term" value="F:calcium ion binding"/>
    <property type="evidence" value="ECO:0007669"/>
    <property type="project" value="UniProtKB-UniRule"/>
</dbReference>
<dbReference type="SMART" id="SM00282">
    <property type="entry name" value="LamG"/>
    <property type="match status" value="2"/>
</dbReference>
<feature type="domain" description="EGF-like" evidence="14">
    <location>
        <begin position="951"/>
        <end position="991"/>
    </location>
</feature>
<dbReference type="PROSITE" id="PS00022">
    <property type="entry name" value="EGF_1"/>
    <property type="match status" value="3"/>
</dbReference>
<protein>
    <submittedName>
        <fullName evidence="16">Cadherin</fullName>
    </submittedName>
</protein>
<dbReference type="PROSITE" id="PS50026">
    <property type="entry name" value="EGF_3"/>
    <property type="match status" value="3"/>
</dbReference>
<dbReference type="FunFam" id="2.10.25.10:FF:000006">
    <property type="entry name" value="Versican core protein-like isoform 1"/>
    <property type="match status" value="1"/>
</dbReference>
<feature type="domain" description="Cadherin" evidence="15">
    <location>
        <begin position="3"/>
        <end position="111"/>
    </location>
</feature>
<dbReference type="Pfam" id="PF00028">
    <property type="entry name" value="Cadherin"/>
    <property type="match status" value="3"/>
</dbReference>
<name>A0AAN8WM45_HALRR</name>
<dbReference type="GO" id="GO:0007156">
    <property type="term" value="P:homophilic cell adhesion via plasma membrane adhesion molecules"/>
    <property type="evidence" value="ECO:0007669"/>
    <property type="project" value="InterPro"/>
</dbReference>
<dbReference type="GO" id="GO:0048589">
    <property type="term" value="P:developmental growth"/>
    <property type="evidence" value="ECO:0007669"/>
    <property type="project" value="UniProtKB-ARBA"/>
</dbReference>
<organism evidence="16 17">
    <name type="scientific">Halocaridina rubra</name>
    <name type="common">Hawaiian red shrimp</name>
    <dbReference type="NCBI Taxonomy" id="373956"/>
    <lineage>
        <taxon>Eukaryota</taxon>
        <taxon>Metazoa</taxon>
        <taxon>Ecdysozoa</taxon>
        <taxon>Arthropoda</taxon>
        <taxon>Crustacea</taxon>
        <taxon>Multicrustacea</taxon>
        <taxon>Malacostraca</taxon>
        <taxon>Eumalacostraca</taxon>
        <taxon>Eucarida</taxon>
        <taxon>Decapoda</taxon>
        <taxon>Pleocyemata</taxon>
        <taxon>Caridea</taxon>
        <taxon>Atyoidea</taxon>
        <taxon>Atyidae</taxon>
        <taxon>Halocaridina</taxon>
    </lineage>
</organism>
<evidence type="ECO:0000256" key="7">
    <source>
        <dbReference type="ARBA" id="ARBA00022989"/>
    </source>
</evidence>
<keyword evidence="5 11" id="KW-0106">Calcium</keyword>
<dbReference type="InterPro" id="IPR000152">
    <property type="entry name" value="EGF-type_Asp/Asn_hydroxyl_site"/>
</dbReference>
<dbReference type="PROSITE" id="PS50025">
    <property type="entry name" value="LAM_G_DOMAIN"/>
    <property type="match status" value="2"/>
</dbReference>
<dbReference type="PROSITE" id="PS00010">
    <property type="entry name" value="ASX_HYDROXYL"/>
    <property type="match status" value="1"/>
</dbReference>
<dbReference type="PROSITE" id="PS50268">
    <property type="entry name" value="CADHERIN_2"/>
    <property type="match status" value="4"/>
</dbReference>